<dbReference type="EMBL" id="CYXZ01000047">
    <property type="protein sequence ID" value="CUN31699.1"/>
    <property type="molecule type" value="Genomic_DNA"/>
</dbReference>
<dbReference type="Gene3D" id="2.30.110.10">
    <property type="entry name" value="Electron Transport, Fmn-binding Protein, Chain A"/>
    <property type="match status" value="1"/>
</dbReference>
<dbReference type="Pfam" id="PF12900">
    <property type="entry name" value="Pyridox_ox_2"/>
    <property type="match status" value="1"/>
</dbReference>
<organism evidence="1 2">
    <name type="scientific">Roseburia intestinalis</name>
    <dbReference type="NCBI Taxonomy" id="166486"/>
    <lineage>
        <taxon>Bacteria</taxon>
        <taxon>Bacillati</taxon>
        <taxon>Bacillota</taxon>
        <taxon>Clostridia</taxon>
        <taxon>Lachnospirales</taxon>
        <taxon>Lachnospiraceae</taxon>
        <taxon>Roseburia</taxon>
    </lineage>
</organism>
<dbReference type="PaxDb" id="166486-ERS852572_03712"/>
<dbReference type="SUPFAM" id="SSF50475">
    <property type="entry name" value="FMN-binding split barrel"/>
    <property type="match status" value="1"/>
</dbReference>
<dbReference type="InterPro" id="IPR024747">
    <property type="entry name" value="Pyridox_Oxase-rel"/>
</dbReference>
<gene>
    <name evidence="1" type="ORF">ERS852572_03712</name>
</gene>
<dbReference type="PANTHER" id="PTHR34071">
    <property type="entry name" value="5-NITROIMIDAZOLE ANTIBIOTICS RESISTANCE PROTEIN, NIMA-FAMILY-RELATED PROTEIN-RELATED"/>
    <property type="match status" value="1"/>
</dbReference>
<sequence>MRRKDREITDIDKIETIIASARYMHLGMFDDEFPYIVPLHYGYQMEKGKLTFYVHCAKEGHKLECLKESRNVFVEIDRGESLITADIPCKYGAEYESVMCRGKAMIIEDIKEKCKALGVLMKVQTGKEHEIDDKMASAVNVVKIDVESYTAKACIR</sequence>
<dbReference type="OrthoDB" id="9794935at2"/>
<name>A0A173VVY7_9FIRM</name>
<dbReference type="RefSeq" id="WP_055196053.1">
    <property type="nucleotide sequence ID" value="NZ_CABIYH010000047.1"/>
</dbReference>
<dbReference type="Proteomes" id="UP000095350">
    <property type="component" value="Unassembled WGS sequence"/>
</dbReference>
<dbReference type="PANTHER" id="PTHR34071:SF2">
    <property type="entry name" value="FLAVIN-NUCLEOTIDE-BINDING PROTEIN"/>
    <property type="match status" value="1"/>
</dbReference>
<dbReference type="AlphaFoldDB" id="A0A173VVY7"/>
<evidence type="ECO:0000313" key="1">
    <source>
        <dbReference type="EMBL" id="CUN31699.1"/>
    </source>
</evidence>
<accession>A0A173VVY7</accession>
<dbReference type="STRING" id="166486.ERS852572_03712"/>
<protein>
    <submittedName>
        <fullName evidence="1">Predicted flavin-nucleotide-binding protein</fullName>
    </submittedName>
</protein>
<proteinExistence type="predicted"/>
<evidence type="ECO:0000313" key="2">
    <source>
        <dbReference type="Proteomes" id="UP000095350"/>
    </source>
</evidence>
<dbReference type="InterPro" id="IPR012349">
    <property type="entry name" value="Split_barrel_FMN-bd"/>
</dbReference>
<reference evidence="1 2" key="1">
    <citation type="submission" date="2015-09" db="EMBL/GenBank/DDBJ databases">
        <authorList>
            <consortium name="Pathogen Informatics"/>
        </authorList>
    </citation>
    <scope>NUCLEOTIDE SEQUENCE [LARGE SCALE GENOMIC DNA]</scope>
    <source>
        <strain evidence="1 2">2789STDY5834960</strain>
    </source>
</reference>